<comment type="caution">
    <text evidence="2">The sequence shown here is derived from an EMBL/GenBank/DDBJ whole genome shotgun (WGS) entry which is preliminary data.</text>
</comment>
<evidence type="ECO:0000313" key="2">
    <source>
        <dbReference type="EMBL" id="MFC4739910.1"/>
    </source>
</evidence>
<dbReference type="InterPro" id="IPR006224">
    <property type="entry name" value="PsdUridine_synth_RluA-like_CS"/>
</dbReference>
<dbReference type="Gene3D" id="3.30.2350.10">
    <property type="entry name" value="Pseudouridine synthase"/>
    <property type="match status" value="1"/>
</dbReference>
<gene>
    <name evidence="2" type="ORF">ACFO3U_07880</name>
</gene>
<evidence type="ECO:0000259" key="1">
    <source>
        <dbReference type="Pfam" id="PF00849"/>
    </source>
</evidence>
<sequence length="547" mass="63297">MISHKFQPFKTNISSIPLPEKFTFPFYYEPHKLSVIASTELQNYLENQSDFEHNFGSNPTQKGLVIGKMFGVLVCQNEFGEIGQLWAFSGKLADSNHHEKFVPTVYDMLDAKGFYKKGEDVLNQITSEIESLKKSEEFKNAFQNLENTKIEAFNDIQRQKENIKVQKKLRDTIRKSEIFNEEELKNASQQEGILLKKMTQFWNYKIKAAQKEFELINSKIETLKSDRKQKSADLQQKLFAEYAFLNQYRTLKSIGEIFEGNPPAGAGECAAPKLLHYAFANKLKPIAMAEFWWGKSPNSEIRKHKQFYPACKSKCEPILMQHMLDGLKMEVNPFENNPAKGKNISIVYDDDYLVLINKPAEFLSVPGKQIKDSAYQRVKDMFPNATGPLIVHRLDMSTSGIMILAKDEEVYKELQRQFIKRTIKKRYVALLDGIIEENEGFIDFPLRVDLDDRPRQLVCYEHGKTAQTRWQKIEVKDNKTKVFFYPITGRTHQLRVHASHELGLKTPIVGDDLYGKKANRLHLHAEQLTFVHPISKKEMTFTVEAEF</sequence>
<dbReference type="Proteomes" id="UP001595885">
    <property type="component" value="Unassembled WGS sequence"/>
</dbReference>
<dbReference type="CDD" id="cd02869">
    <property type="entry name" value="PseudoU_synth_RluA_like"/>
    <property type="match status" value="1"/>
</dbReference>
<keyword evidence="3" id="KW-1185">Reference proteome</keyword>
<dbReference type="SUPFAM" id="SSF55120">
    <property type="entry name" value="Pseudouridine synthase"/>
    <property type="match status" value="1"/>
</dbReference>
<dbReference type="PANTHER" id="PTHR21600:SF89">
    <property type="entry name" value="RIBOSOMAL LARGE SUBUNIT PSEUDOURIDINE SYNTHASE A"/>
    <property type="match status" value="1"/>
</dbReference>
<reference evidence="3" key="1">
    <citation type="journal article" date="2019" name="Int. J. Syst. Evol. Microbiol.">
        <title>The Global Catalogue of Microorganisms (GCM) 10K type strain sequencing project: providing services to taxonomists for standard genome sequencing and annotation.</title>
        <authorList>
            <consortium name="The Broad Institute Genomics Platform"/>
            <consortium name="The Broad Institute Genome Sequencing Center for Infectious Disease"/>
            <person name="Wu L."/>
            <person name="Ma J."/>
        </authorList>
    </citation>
    <scope>NUCLEOTIDE SEQUENCE [LARGE SCALE GENOMIC DNA]</scope>
    <source>
        <strain evidence="3">CCUG 50349</strain>
    </source>
</reference>
<organism evidence="2 3">
    <name type="scientific">Flavobacterium ponti</name>
    <dbReference type="NCBI Taxonomy" id="665133"/>
    <lineage>
        <taxon>Bacteria</taxon>
        <taxon>Pseudomonadati</taxon>
        <taxon>Bacteroidota</taxon>
        <taxon>Flavobacteriia</taxon>
        <taxon>Flavobacteriales</taxon>
        <taxon>Flavobacteriaceae</taxon>
        <taxon>Flavobacterium</taxon>
    </lineage>
</organism>
<dbReference type="RefSeq" id="WP_379740238.1">
    <property type="nucleotide sequence ID" value="NZ_JBHSGW010000021.1"/>
</dbReference>
<evidence type="ECO:0000313" key="3">
    <source>
        <dbReference type="Proteomes" id="UP001595885"/>
    </source>
</evidence>
<proteinExistence type="predicted"/>
<dbReference type="Pfam" id="PF00849">
    <property type="entry name" value="PseudoU_synth_2"/>
    <property type="match status" value="1"/>
</dbReference>
<accession>A0ABV9P5C6</accession>
<dbReference type="EMBL" id="JBHSGW010000021">
    <property type="protein sequence ID" value="MFC4739910.1"/>
    <property type="molecule type" value="Genomic_DNA"/>
</dbReference>
<dbReference type="PANTHER" id="PTHR21600">
    <property type="entry name" value="MITOCHONDRIAL RNA PSEUDOURIDINE SYNTHASE"/>
    <property type="match status" value="1"/>
</dbReference>
<name>A0ABV9P5C6_9FLAO</name>
<dbReference type="InterPro" id="IPR020103">
    <property type="entry name" value="PsdUridine_synth_cat_dom_sf"/>
</dbReference>
<feature type="domain" description="Pseudouridine synthase RsuA/RluA-like" evidence="1">
    <location>
        <begin position="352"/>
        <end position="500"/>
    </location>
</feature>
<dbReference type="InterPro" id="IPR050188">
    <property type="entry name" value="RluA_PseudoU_synthase"/>
</dbReference>
<protein>
    <submittedName>
        <fullName evidence="2">Pseudouridine synthase</fullName>
    </submittedName>
</protein>
<dbReference type="InterPro" id="IPR006145">
    <property type="entry name" value="PsdUridine_synth_RsuA/RluA"/>
</dbReference>
<dbReference type="PROSITE" id="PS01129">
    <property type="entry name" value="PSI_RLU"/>
    <property type="match status" value="1"/>
</dbReference>